<proteinExistence type="predicted"/>
<reference evidence="1 2" key="1">
    <citation type="submission" date="2021-03" db="EMBL/GenBank/DDBJ databases">
        <title>Complete genome of Streptomyces formicae strain 1H-GS9 (DSM 100524).</title>
        <authorList>
            <person name="Atanasov K.E."/>
            <person name="Altabella T."/>
            <person name="Ferrer A."/>
        </authorList>
    </citation>
    <scope>NUCLEOTIDE SEQUENCE [LARGE SCALE GENOMIC DNA]</scope>
    <source>
        <strain evidence="1 2">1H-GS9</strain>
    </source>
</reference>
<gene>
    <name evidence="1" type="ORF">J4032_32350</name>
</gene>
<dbReference type="EMBL" id="CP071872">
    <property type="protein sequence ID" value="UNM15535.1"/>
    <property type="molecule type" value="Genomic_DNA"/>
</dbReference>
<name>A0ABY3WTY0_9ACTN</name>
<sequence>MVDFMSLAKGAISTRAVALTASVFMGAVGIAAVNADEAHAAGRFFKCATEKSIAGRSVTSKCVVVIGAGGKTASQHRAKADCDMIRGVNSAHDIRVVVDGPWKPLGTPSKVTCPIRSTLVMGYSETK</sequence>
<organism evidence="1 2">
    <name type="scientific">Streptomyces formicae</name>
    <dbReference type="NCBI Taxonomy" id="1616117"/>
    <lineage>
        <taxon>Bacteria</taxon>
        <taxon>Bacillati</taxon>
        <taxon>Actinomycetota</taxon>
        <taxon>Actinomycetes</taxon>
        <taxon>Kitasatosporales</taxon>
        <taxon>Streptomycetaceae</taxon>
        <taxon>Streptomyces</taxon>
    </lineage>
</organism>
<keyword evidence="2" id="KW-1185">Reference proteome</keyword>
<accession>A0ABY3WTY0</accession>
<protein>
    <recommendedName>
        <fullName evidence="3">Secreted protein</fullName>
    </recommendedName>
</protein>
<evidence type="ECO:0000313" key="2">
    <source>
        <dbReference type="Proteomes" id="UP000828924"/>
    </source>
</evidence>
<dbReference type="RefSeq" id="WP_242337357.1">
    <property type="nucleotide sequence ID" value="NZ_CP071872.1"/>
</dbReference>
<evidence type="ECO:0000313" key="1">
    <source>
        <dbReference type="EMBL" id="UNM15535.1"/>
    </source>
</evidence>
<dbReference type="Proteomes" id="UP000828924">
    <property type="component" value="Chromosome"/>
</dbReference>
<evidence type="ECO:0008006" key="3">
    <source>
        <dbReference type="Google" id="ProtNLM"/>
    </source>
</evidence>